<dbReference type="InterPro" id="IPR001107">
    <property type="entry name" value="Band_7"/>
</dbReference>
<keyword evidence="5" id="KW-0472">Membrane</keyword>
<evidence type="ECO:0000256" key="5">
    <source>
        <dbReference type="ARBA" id="ARBA00023136"/>
    </source>
</evidence>
<feature type="domain" description="Band 7" evidence="8">
    <location>
        <begin position="67"/>
        <end position="227"/>
    </location>
</feature>
<comment type="subunit">
    <text evidence="6">HflC and HflK may interact to form a multimeric complex.</text>
</comment>
<sequence length="369" mass="40917">MAWNQPGKGNQDPWKGKDPGNEVEAFLNRLKGMFGGGSGGGRGGSAANGFNPLPWVIGLIGIWVVFNSFKLMDERQRGVVLRFGEFNRIMTPGPNFKWPWPIESVTVVDATAVVEVTDQVRVLTKDENLIDIKFNAQYRRDNPRLFLFGSMNPEQTLKDAAESAVREVVGRSTMDMVLFDRAELVIAAQERLQESLNFYQTGLTVVNFNLQDARPPEEVKEAFDDAISAREDKNRIVNEARAYSSTVLPEARGRAARLRTEAEGYRVSAIARAEGDAQRFSLLADEYRKAPEVTRKRLYLETMQEVLRNNPKVVGGQDNILYLPIGGAARSGAPAEAPVIRLPATQAAPTAAAEPTERAPRDDRRQGSR</sequence>
<dbReference type="Pfam" id="PF01145">
    <property type="entry name" value="Band_7"/>
    <property type="match status" value="1"/>
</dbReference>
<dbReference type="PRINTS" id="PR00721">
    <property type="entry name" value="STOMATIN"/>
</dbReference>
<dbReference type="SUPFAM" id="SSF117892">
    <property type="entry name" value="Band 7/SPFH domain"/>
    <property type="match status" value="1"/>
</dbReference>
<protein>
    <recommendedName>
        <fullName evidence="6">Protein HflK</fullName>
    </recommendedName>
</protein>
<accession>A0A5C4RVW7</accession>
<dbReference type="Gene3D" id="3.30.479.30">
    <property type="entry name" value="Band 7 domain"/>
    <property type="match status" value="1"/>
</dbReference>
<evidence type="ECO:0000313" key="9">
    <source>
        <dbReference type="EMBL" id="TNJ35174.1"/>
    </source>
</evidence>
<gene>
    <name evidence="9" type="primary">hflK</name>
    <name evidence="9" type="ORF">E1B00_05280</name>
</gene>
<dbReference type="GO" id="GO:0006508">
    <property type="term" value="P:proteolysis"/>
    <property type="evidence" value="ECO:0007669"/>
    <property type="project" value="UniProtKB-KW"/>
</dbReference>
<dbReference type="InterPro" id="IPR010201">
    <property type="entry name" value="HflK"/>
</dbReference>
<dbReference type="InterPro" id="IPR050710">
    <property type="entry name" value="Band7/mec-2_domain"/>
</dbReference>
<feature type="compositionally biased region" description="Low complexity" evidence="7">
    <location>
        <begin position="343"/>
        <end position="354"/>
    </location>
</feature>
<dbReference type="OrthoDB" id="9779595at2"/>
<dbReference type="NCBIfam" id="TIGR01933">
    <property type="entry name" value="hflK"/>
    <property type="match status" value="1"/>
</dbReference>
<proteinExistence type="inferred from homology"/>
<keyword evidence="9" id="KW-0378">Hydrolase</keyword>
<dbReference type="InterPro" id="IPR036013">
    <property type="entry name" value="Band_7/SPFH_dom_sf"/>
</dbReference>
<keyword evidence="3" id="KW-0812">Transmembrane</keyword>
<evidence type="ECO:0000259" key="8">
    <source>
        <dbReference type="SMART" id="SM00244"/>
    </source>
</evidence>
<feature type="region of interest" description="Disordered" evidence="7">
    <location>
        <begin position="1"/>
        <end position="20"/>
    </location>
</feature>
<dbReference type="GO" id="GO:0008233">
    <property type="term" value="F:peptidase activity"/>
    <property type="evidence" value="ECO:0007669"/>
    <property type="project" value="UniProtKB-KW"/>
</dbReference>
<dbReference type="PANTHER" id="PTHR43327">
    <property type="entry name" value="STOMATIN-LIKE PROTEIN 2, MITOCHONDRIAL"/>
    <property type="match status" value="1"/>
</dbReference>
<comment type="subcellular location">
    <subcellularLocation>
        <location evidence="1">Membrane</location>
        <topology evidence="1">Single-pass membrane protein</topology>
    </subcellularLocation>
</comment>
<reference evidence="9 10" key="1">
    <citation type="submission" date="2019-03" db="EMBL/GenBank/DDBJ databases">
        <title>Arenimonas daejeonensis sp. nov., isolated from compost.</title>
        <authorList>
            <person name="Jeon C.O."/>
        </authorList>
    </citation>
    <scope>NUCLEOTIDE SEQUENCE [LARGE SCALE GENOMIC DNA]</scope>
    <source>
        <strain evidence="9 10">R29</strain>
    </source>
</reference>
<dbReference type="SMART" id="SM00244">
    <property type="entry name" value="PHB"/>
    <property type="match status" value="1"/>
</dbReference>
<keyword evidence="10" id="KW-1185">Reference proteome</keyword>
<comment type="caution">
    <text evidence="9">The sequence shown here is derived from an EMBL/GenBank/DDBJ whole genome shotgun (WGS) entry which is preliminary data.</text>
</comment>
<feature type="compositionally biased region" description="Basic and acidic residues" evidence="7">
    <location>
        <begin position="355"/>
        <end position="369"/>
    </location>
</feature>
<keyword evidence="9" id="KW-0645">Protease</keyword>
<dbReference type="AlphaFoldDB" id="A0A5C4RVW7"/>
<feature type="region of interest" description="Disordered" evidence="7">
    <location>
        <begin position="339"/>
        <end position="369"/>
    </location>
</feature>
<dbReference type="GO" id="GO:0016020">
    <property type="term" value="C:membrane"/>
    <property type="evidence" value="ECO:0007669"/>
    <property type="project" value="UniProtKB-SubCell"/>
</dbReference>
<dbReference type="EMBL" id="SMDR01000001">
    <property type="protein sequence ID" value="TNJ35174.1"/>
    <property type="molecule type" value="Genomic_DNA"/>
</dbReference>
<keyword evidence="4" id="KW-1133">Transmembrane helix</keyword>
<dbReference type="CDD" id="cd03404">
    <property type="entry name" value="SPFH_HflK"/>
    <property type="match status" value="1"/>
</dbReference>
<name>A0A5C4RVW7_9GAMM</name>
<evidence type="ECO:0000256" key="4">
    <source>
        <dbReference type="ARBA" id="ARBA00022989"/>
    </source>
</evidence>
<comment type="similarity">
    <text evidence="2 6">Belongs to the band 7/mec-2 family. HflK subfamily.</text>
</comment>
<evidence type="ECO:0000256" key="6">
    <source>
        <dbReference type="RuleBase" id="RU364113"/>
    </source>
</evidence>
<organism evidence="9 10">
    <name type="scientific">Arenimonas terrae</name>
    <dbReference type="NCBI Taxonomy" id="2546226"/>
    <lineage>
        <taxon>Bacteria</taxon>
        <taxon>Pseudomonadati</taxon>
        <taxon>Pseudomonadota</taxon>
        <taxon>Gammaproteobacteria</taxon>
        <taxon>Lysobacterales</taxon>
        <taxon>Lysobacteraceae</taxon>
        <taxon>Arenimonas</taxon>
    </lineage>
</organism>
<dbReference type="PANTHER" id="PTHR43327:SF2">
    <property type="entry name" value="MODULATOR OF FTSH PROTEASE HFLK"/>
    <property type="match status" value="1"/>
</dbReference>
<evidence type="ECO:0000256" key="1">
    <source>
        <dbReference type="ARBA" id="ARBA00004167"/>
    </source>
</evidence>
<evidence type="ECO:0000256" key="2">
    <source>
        <dbReference type="ARBA" id="ARBA00006971"/>
    </source>
</evidence>
<evidence type="ECO:0000256" key="7">
    <source>
        <dbReference type="SAM" id="MobiDB-lite"/>
    </source>
</evidence>
<dbReference type="InterPro" id="IPR001972">
    <property type="entry name" value="Stomatin_HflK_fam"/>
</dbReference>
<evidence type="ECO:0000256" key="3">
    <source>
        <dbReference type="ARBA" id="ARBA00022692"/>
    </source>
</evidence>
<evidence type="ECO:0000313" key="10">
    <source>
        <dbReference type="Proteomes" id="UP000305760"/>
    </source>
</evidence>
<dbReference type="RefSeq" id="WP_139446356.1">
    <property type="nucleotide sequence ID" value="NZ_SMDR01000001.1"/>
</dbReference>
<comment type="function">
    <text evidence="6">HflC and HflK could encode or regulate a protease.</text>
</comment>
<dbReference type="Proteomes" id="UP000305760">
    <property type="component" value="Unassembled WGS sequence"/>
</dbReference>